<dbReference type="SMR" id="A0A2S4PKW8"/>
<dbReference type="GO" id="GO:0004521">
    <property type="term" value="F:RNA endonuclease activity"/>
    <property type="evidence" value="ECO:0007669"/>
    <property type="project" value="InterPro"/>
</dbReference>
<feature type="signal peptide" evidence="3">
    <location>
        <begin position="1"/>
        <end position="19"/>
    </location>
</feature>
<dbReference type="SUPFAM" id="SSF53933">
    <property type="entry name" value="Microbial ribonucleases"/>
    <property type="match status" value="1"/>
</dbReference>
<dbReference type="GO" id="GO:0016787">
    <property type="term" value="F:hydrolase activity"/>
    <property type="evidence" value="ECO:0007669"/>
    <property type="project" value="UniProtKB-KW"/>
</dbReference>
<dbReference type="EMBL" id="PEDP01002444">
    <property type="protein sequence ID" value="POS82658.1"/>
    <property type="molecule type" value="Genomic_DNA"/>
</dbReference>
<protein>
    <submittedName>
        <fullName evidence="4">Uncharacterized protein</fullName>
    </submittedName>
</protein>
<dbReference type="OrthoDB" id="5425539at2759"/>
<dbReference type="InterPro" id="IPR016191">
    <property type="entry name" value="Ribonuclease/ribotoxin"/>
</dbReference>
<name>A0A2S4PKW8_9PEZI</name>
<feature type="chain" id="PRO_5015515483" evidence="3">
    <location>
        <begin position="20"/>
        <end position="502"/>
    </location>
</feature>
<sequence>MRLDVLFMILNIQLGHISAAHSNQLELAAQKKHDRKGFECGNFFFTDSEVNEVLELARAYIDEGYNYPQRYQGKLFRESKIKEYFLYPITKHSRILPKTKHPWANFRVVFTRDSNESVDVIAKTTTNDYTKCIPRDSSLIKPSHSEQENTNGYLCGHEFFYDKIIIQSLALAQTRDEEKTEFPCPYYGILYPKDSGNLMWPIIKGKKLYKSGAVHGTYFLILTKEGIFVDVVIRGYGNNFLRCTRSRQAPKAPASDPYSKLFAPPPKSGFLCGKTFFDYKVLEDAAKIVKKKVGNGRKGKFPEIFSGHPYNEDCFIWPIMKDGKLYRKGNKGMFRFILTPDYNVMSVAIMVGDELKVCERKTIIAKKNHDLSDYHCFYQRFSHQQLVKAAEKACDKMNTADNHLYPAKYEGPRFKLDGPYFTYPVLKHGYFKQRNIGLDRVVINRNCEVVGALTTLDILNNEDLSDGFQKKLVKCHRLADGQLPDDFFSANAQTVYEHRIKY</sequence>
<accession>A0A2S4PKW8</accession>
<comment type="caution">
    <text evidence="4">The sequence shown here is derived from an EMBL/GenBank/DDBJ whole genome shotgun (WGS) entry which is preliminary data.</text>
</comment>
<keyword evidence="3" id="KW-0732">Signal</keyword>
<dbReference type="Pfam" id="PF00545">
    <property type="entry name" value="Ribonuclease"/>
    <property type="match status" value="1"/>
</dbReference>
<proteinExistence type="predicted"/>
<dbReference type="Gene3D" id="3.10.450.30">
    <property type="entry name" value="Microbial ribonucleases"/>
    <property type="match status" value="3"/>
</dbReference>
<dbReference type="GO" id="GO:0003723">
    <property type="term" value="F:RNA binding"/>
    <property type="evidence" value="ECO:0007669"/>
    <property type="project" value="InterPro"/>
</dbReference>
<keyword evidence="1" id="KW-0540">Nuclease</keyword>
<evidence type="ECO:0000313" key="5">
    <source>
        <dbReference type="Proteomes" id="UP000237438"/>
    </source>
</evidence>
<reference evidence="4 5" key="1">
    <citation type="submission" date="2017-10" db="EMBL/GenBank/DDBJ databases">
        <title>Development of genomic resources for the powdery mildew, Erysiphe pulchra.</title>
        <authorList>
            <person name="Wadl P.A."/>
            <person name="Mack B.M."/>
            <person name="Moore G."/>
            <person name="Beltz S.B."/>
        </authorList>
    </citation>
    <scope>NUCLEOTIDE SEQUENCE [LARGE SCALE GENOMIC DNA]</scope>
    <source>
        <strain evidence="4">Cflorida</strain>
    </source>
</reference>
<keyword evidence="2" id="KW-0378">Hydrolase</keyword>
<gene>
    <name evidence="4" type="ORF">EPUL_004040</name>
</gene>
<organism evidence="4 5">
    <name type="scientific">Erysiphe pulchra</name>
    <dbReference type="NCBI Taxonomy" id="225359"/>
    <lineage>
        <taxon>Eukaryota</taxon>
        <taxon>Fungi</taxon>
        <taxon>Dikarya</taxon>
        <taxon>Ascomycota</taxon>
        <taxon>Pezizomycotina</taxon>
        <taxon>Leotiomycetes</taxon>
        <taxon>Erysiphales</taxon>
        <taxon>Erysiphaceae</taxon>
        <taxon>Erysiphe</taxon>
    </lineage>
</organism>
<evidence type="ECO:0000256" key="2">
    <source>
        <dbReference type="ARBA" id="ARBA00022801"/>
    </source>
</evidence>
<evidence type="ECO:0000313" key="4">
    <source>
        <dbReference type="EMBL" id="POS82658.1"/>
    </source>
</evidence>
<keyword evidence="5" id="KW-1185">Reference proteome</keyword>
<dbReference type="AlphaFoldDB" id="A0A2S4PKW8"/>
<dbReference type="Proteomes" id="UP000237438">
    <property type="component" value="Unassembled WGS sequence"/>
</dbReference>
<evidence type="ECO:0000256" key="1">
    <source>
        <dbReference type="ARBA" id="ARBA00022722"/>
    </source>
</evidence>
<evidence type="ECO:0000256" key="3">
    <source>
        <dbReference type="SAM" id="SignalP"/>
    </source>
</evidence>
<dbReference type="InterPro" id="IPR000026">
    <property type="entry name" value="N1-like"/>
</dbReference>